<dbReference type="AlphaFoldDB" id="A0A540LWZ0"/>
<dbReference type="EMBL" id="VIEB01000435">
    <property type="protein sequence ID" value="TQD91023.1"/>
    <property type="molecule type" value="Genomic_DNA"/>
</dbReference>
<protein>
    <submittedName>
        <fullName evidence="1">Uncharacterized protein</fullName>
    </submittedName>
</protein>
<name>A0A540LWZ0_MALBA</name>
<gene>
    <name evidence="1" type="ORF">C1H46_023410</name>
</gene>
<evidence type="ECO:0000313" key="1">
    <source>
        <dbReference type="EMBL" id="TQD91023.1"/>
    </source>
</evidence>
<keyword evidence="2" id="KW-1185">Reference proteome</keyword>
<sequence length="114" mass="11932">MAYAEAVHQNNFNLAKALVHKQVPCVKSPHSLPKPWPIESSESTLNSRSTTSPTCCRCTSTIPVAVNSVFKLHKLLAQPISGEANEAGDCDCGGAGVESLGNGTAANEGLVVRD</sequence>
<accession>A0A540LWZ0</accession>
<comment type="caution">
    <text evidence="1">The sequence shown here is derived from an EMBL/GenBank/DDBJ whole genome shotgun (WGS) entry which is preliminary data.</text>
</comment>
<organism evidence="1 2">
    <name type="scientific">Malus baccata</name>
    <name type="common">Siberian crab apple</name>
    <name type="synonym">Pyrus baccata</name>
    <dbReference type="NCBI Taxonomy" id="106549"/>
    <lineage>
        <taxon>Eukaryota</taxon>
        <taxon>Viridiplantae</taxon>
        <taxon>Streptophyta</taxon>
        <taxon>Embryophyta</taxon>
        <taxon>Tracheophyta</taxon>
        <taxon>Spermatophyta</taxon>
        <taxon>Magnoliopsida</taxon>
        <taxon>eudicotyledons</taxon>
        <taxon>Gunneridae</taxon>
        <taxon>Pentapetalae</taxon>
        <taxon>rosids</taxon>
        <taxon>fabids</taxon>
        <taxon>Rosales</taxon>
        <taxon>Rosaceae</taxon>
        <taxon>Amygdaloideae</taxon>
        <taxon>Maleae</taxon>
        <taxon>Malus</taxon>
    </lineage>
</organism>
<dbReference type="Proteomes" id="UP000315295">
    <property type="component" value="Unassembled WGS sequence"/>
</dbReference>
<evidence type="ECO:0000313" key="2">
    <source>
        <dbReference type="Proteomes" id="UP000315295"/>
    </source>
</evidence>
<proteinExistence type="predicted"/>
<reference evidence="1 2" key="1">
    <citation type="journal article" date="2019" name="G3 (Bethesda)">
        <title>Sequencing of a Wild Apple (Malus baccata) Genome Unravels the Differences Between Cultivated and Wild Apple Species Regarding Disease Resistance and Cold Tolerance.</title>
        <authorList>
            <person name="Chen X."/>
        </authorList>
    </citation>
    <scope>NUCLEOTIDE SEQUENCE [LARGE SCALE GENOMIC DNA]</scope>
    <source>
        <strain evidence="2">cv. Shandingzi</strain>
        <tissue evidence="1">Leaves</tissue>
    </source>
</reference>